<dbReference type="SUPFAM" id="SSF56784">
    <property type="entry name" value="HAD-like"/>
    <property type="match status" value="1"/>
</dbReference>
<feature type="non-terminal residue" evidence="1">
    <location>
        <position position="1"/>
    </location>
</feature>
<dbReference type="AlphaFoldDB" id="G0R0F1"/>
<gene>
    <name evidence="1" type="ORF">IMG5_164230</name>
</gene>
<organism evidence="1 2">
    <name type="scientific">Ichthyophthirius multifiliis</name>
    <name type="common">White spot disease agent</name>
    <name type="synonym">Ich</name>
    <dbReference type="NCBI Taxonomy" id="5932"/>
    <lineage>
        <taxon>Eukaryota</taxon>
        <taxon>Sar</taxon>
        <taxon>Alveolata</taxon>
        <taxon>Ciliophora</taxon>
        <taxon>Intramacronucleata</taxon>
        <taxon>Oligohymenophorea</taxon>
        <taxon>Hymenostomatida</taxon>
        <taxon>Ophryoglenina</taxon>
        <taxon>Ichthyophthirius</taxon>
    </lineage>
</organism>
<evidence type="ECO:0000313" key="2">
    <source>
        <dbReference type="Proteomes" id="UP000008983"/>
    </source>
</evidence>
<evidence type="ECO:0000313" key="1">
    <source>
        <dbReference type="EMBL" id="EGR29048.1"/>
    </source>
</evidence>
<dbReference type="Proteomes" id="UP000008983">
    <property type="component" value="Unassembled WGS sequence"/>
</dbReference>
<dbReference type="InParanoid" id="G0R0F1"/>
<dbReference type="Gene3D" id="3.40.50.1000">
    <property type="entry name" value="HAD superfamily/HAD-like"/>
    <property type="match status" value="1"/>
</dbReference>
<sequence length="82" mass="9552">TSGAFCSVLLKLYEELYKQKFPSQNIQFFGKPFKQSFQLAYNYAIQQIDQNKFVPGEVYMIGDNINMDLIQAKELGWKTVFV</sequence>
<dbReference type="GeneID" id="14905145"/>
<feature type="non-terminal residue" evidence="1">
    <location>
        <position position="82"/>
    </location>
</feature>
<evidence type="ECO:0008006" key="3">
    <source>
        <dbReference type="Google" id="ProtNLM"/>
    </source>
</evidence>
<protein>
    <recommendedName>
        <fullName evidence="3">HAD family hydrolase</fullName>
    </recommendedName>
</protein>
<dbReference type="RefSeq" id="XP_004030284.1">
    <property type="nucleotide sequence ID" value="XM_004030236.1"/>
</dbReference>
<keyword evidence="2" id="KW-1185">Reference proteome</keyword>
<dbReference type="EMBL" id="GL984192">
    <property type="protein sequence ID" value="EGR29048.1"/>
    <property type="molecule type" value="Genomic_DNA"/>
</dbReference>
<reference evidence="1 2" key="1">
    <citation type="submission" date="2011-07" db="EMBL/GenBank/DDBJ databases">
        <authorList>
            <person name="Coyne R."/>
            <person name="Brami D."/>
            <person name="Johnson J."/>
            <person name="Hostetler J."/>
            <person name="Hannick L."/>
            <person name="Clark T."/>
            <person name="Cassidy-Hanley D."/>
            <person name="Inman J."/>
        </authorList>
    </citation>
    <scope>NUCLEOTIDE SEQUENCE [LARGE SCALE GENOMIC DNA]</scope>
    <source>
        <strain evidence="1 2">G5</strain>
    </source>
</reference>
<proteinExistence type="predicted"/>
<accession>G0R0F1</accession>
<dbReference type="Pfam" id="PF13242">
    <property type="entry name" value="Hydrolase_like"/>
    <property type="match status" value="1"/>
</dbReference>
<dbReference type="InterPro" id="IPR036412">
    <property type="entry name" value="HAD-like_sf"/>
</dbReference>
<dbReference type="InterPro" id="IPR023214">
    <property type="entry name" value="HAD_sf"/>
</dbReference>
<name>G0R0F1_ICHMU</name>